<evidence type="ECO:0000256" key="6">
    <source>
        <dbReference type="SAM" id="Phobius"/>
    </source>
</evidence>
<comment type="subcellular location">
    <subcellularLocation>
        <location evidence="1">Cell inner membrane</location>
        <topology evidence="1">Multi-pass membrane protein</topology>
    </subcellularLocation>
</comment>
<keyword evidence="3 5" id="KW-0807">Transducer</keyword>
<dbReference type="Pfam" id="PF00672">
    <property type="entry name" value="HAMP"/>
    <property type="match status" value="1"/>
</dbReference>
<dbReference type="Proteomes" id="UP001271769">
    <property type="component" value="Unassembled WGS sequence"/>
</dbReference>
<evidence type="ECO:0000259" key="7">
    <source>
        <dbReference type="PROSITE" id="PS50111"/>
    </source>
</evidence>
<evidence type="ECO:0000313" key="10">
    <source>
        <dbReference type="EMBL" id="MDY0871370.1"/>
    </source>
</evidence>
<feature type="domain" description="HAMP" evidence="9">
    <location>
        <begin position="218"/>
        <end position="271"/>
    </location>
</feature>
<dbReference type="RefSeq" id="WP_320499800.1">
    <property type="nucleotide sequence ID" value="NZ_JAXCLX010000001.1"/>
</dbReference>
<evidence type="ECO:0000256" key="4">
    <source>
        <dbReference type="ARBA" id="ARBA00029447"/>
    </source>
</evidence>
<evidence type="ECO:0000256" key="1">
    <source>
        <dbReference type="ARBA" id="ARBA00004429"/>
    </source>
</evidence>
<reference evidence="10 11" key="1">
    <citation type="journal article" date="2013" name="Antonie Van Leeuwenhoek">
        <title>Dongia rigui sp. nov., isolated from freshwater of a large wetland in Korea.</title>
        <authorList>
            <person name="Baik K.S."/>
            <person name="Hwang Y.M."/>
            <person name="Choi J.S."/>
            <person name="Kwon J."/>
            <person name="Seong C.N."/>
        </authorList>
    </citation>
    <scope>NUCLEOTIDE SEQUENCE [LARGE SCALE GENOMIC DNA]</scope>
    <source>
        <strain evidence="10 11">04SU4-P</strain>
    </source>
</reference>
<dbReference type="Pfam" id="PF00015">
    <property type="entry name" value="MCPsignal"/>
    <property type="match status" value="1"/>
</dbReference>
<keyword evidence="6" id="KW-0812">Transmembrane</keyword>
<sequence>MKLSNWKMRSKLILLVGVMAVIIGTVAGVGVTYLRSAATDLNNVTVNGVEGLTSARLNQNVIALNRTEYNLALDPSEKGIEARLKRVAEERQLFAERLAKLRGTAGENRNKLLDEVEASFADYNAGLESTFALAKQIGASVQLGQAQQALIDQLTATRPKADQLQKTVRAYSDYVSKQAEETSAQAAADAAFAQTLMIVVAVAGVVGGLAFGYLLATIGISKPLSGSIDNLNRLSQGDLTIDITGGTRGDEIGDIARALQVFKDTATAAEALRAEQAEEQRAKERRQAVVDGLIRTFDDTMASELSQLTSASTELQATAQSMSSTAEETSRQATAVAAASEQASANVQTVAAAADELSASVAEISRQVEQSTQIAGRAVADAERTDAAVRILAEAAQKIGAVVGLINEIASQTNLLALNATIEAARAGEAGKGFAVVASEVKNLATQTAKATDDISAQISGMQASTDEAVGAIKGISNIIGQMSEITTTIASAVQEQGAATQEIARNVQQAAQGTQDVSTNIGGVTQAAGETGAASSQVLGTASSLSRQADTLRQSVTQFLDGVRSA</sequence>
<dbReference type="InterPro" id="IPR003660">
    <property type="entry name" value="HAMP_dom"/>
</dbReference>
<comment type="similarity">
    <text evidence="4">Belongs to the methyl-accepting chemotaxis (MCP) protein family.</text>
</comment>
<dbReference type="InterPro" id="IPR024478">
    <property type="entry name" value="HlyB_4HB_MCP"/>
</dbReference>
<keyword evidence="6" id="KW-1133">Transmembrane helix</keyword>
<accession>A0ABU5DWS1</accession>
<feature type="transmembrane region" description="Helical" evidence="6">
    <location>
        <begin position="191"/>
        <end position="216"/>
    </location>
</feature>
<evidence type="ECO:0000259" key="9">
    <source>
        <dbReference type="PROSITE" id="PS50885"/>
    </source>
</evidence>
<dbReference type="SUPFAM" id="SSF58104">
    <property type="entry name" value="Methyl-accepting chemotaxis protein (MCP) signaling domain"/>
    <property type="match status" value="1"/>
</dbReference>
<evidence type="ECO:0000256" key="3">
    <source>
        <dbReference type="ARBA" id="ARBA00023224"/>
    </source>
</evidence>
<dbReference type="InterPro" id="IPR000727">
    <property type="entry name" value="T_SNARE_dom"/>
</dbReference>
<dbReference type="InterPro" id="IPR004089">
    <property type="entry name" value="MCPsignal_dom"/>
</dbReference>
<feature type="domain" description="Methyl-accepting transducer" evidence="7">
    <location>
        <begin position="304"/>
        <end position="547"/>
    </location>
</feature>
<dbReference type="PANTHER" id="PTHR32089">
    <property type="entry name" value="METHYL-ACCEPTING CHEMOTAXIS PROTEIN MCPB"/>
    <property type="match status" value="1"/>
</dbReference>
<dbReference type="Gene3D" id="1.10.287.950">
    <property type="entry name" value="Methyl-accepting chemotaxis protein"/>
    <property type="match status" value="1"/>
</dbReference>
<comment type="caution">
    <text evidence="10">The sequence shown here is derived from an EMBL/GenBank/DDBJ whole genome shotgun (WGS) entry which is preliminary data.</text>
</comment>
<name>A0ABU5DWS1_9PROT</name>
<dbReference type="PROSITE" id="PS50885">
    <property type="entry name" value="HAMP"/>
    <property type="match status" value="1"/>
</dbReference>
<feature type="domain" description="T-SNARE coiled-coil homology" evidence="8">
    <location>
        <begin position="463"/>
        <end position="525"/>
    </location>
</feature>
<evidence type="ECO:0000259" key="8">
    <source>
        <dbReference type="PROSITE" id="PS50192"/>
    </source>
</evidence>
<organism evidence="10 11">
    <name type="scientific">Dongia rigui</name>
    <dbReference type="NCBI Taxonomy" id="940149"/>
    <lineage>
        <taxon>Bacteria</taxon>
        <taxon>Pseudomonadati</taxon>
        <taxon>Pseudomonadota</taxon>
        <taxon>Alphaproteobacteria</taxon>
        <taxon>Rhodospirillales</taxon>
        <taxon>Dongiaceae</taxon>
        <taxon>Dongia</taxon>
    </lineage>
</organism>
<keyword evidence="11" id="KW-1185">Reference proteome</keyword>
<dbReference type="Pfam" id="PF12729">
    <property type="entry name" value="4HB_MCP_1"/>
    <property type="match status" value="1"/>
</dbReference>
<dbReference type="SMART" id="SM00283">
    <property type="entry name" value="MA"/>
    <property type="match status" value="1"/>
</dbReference>
<dbReference type="PROSITE" id="PS50192">
    <property type="entry name" value="T_SNARE"/>
    <property type="match status" value="1"/>
</dbReference>
<evidence type="ECO:0000256" key="2">
    <source>
        <dbReference type="ARBA" id="ARBA00022519"/>
    </source>
</evidence>
<dbReference type="PRINTS" id="PR00260">
    <property type="entry name" value="CHEMTRNSDUCR"/>
</dbReference>
<dbReference type="PANTHER" id="PTHR32089:SF112">
    <property type="entry name" value="LYSOZYME-LIKE PROTEIN-RELATED"/>
    <property type="match status" value="1"/>
</dbReference>
<evidence type="ECO:0000256" key="5">
    <source>
        <dbReference type="PROSITE-ProRule" id="PRU00284"/>
    </source>
</evidence>
<keyword evidence="6" id="KW-0472">Membrane</keyword>
<keyword evidence="2" id="KW-1003">Cell membrane</keyword>
<dbReference type="PROSITE" id="PS50111">
    <property type="entry name" value="CHEMOTAXIS_TRANSDUC_2"/>
    <property type="match status" value="1"/>
</dbReference>
<dbReference type="EMBL" id="JAXCLX010000001">
    <property type="protein sequence ID" value="MDY0871370.1"/>
    <property type="molecule type" value="Genomic_DNA"/>
</dbReference>
<dbReference type="Gene3D" id="6.10.340.10">
    <property type="match status" value="1"/>
</dbReference>
<dbReference type="InterPro" id="IPR004090">
    <property type="entry name" value="Chemotax_Me-accpt_rcpt"/>
</dbReference>
<keyword evidence="2" id="KW-0997">Cell inner membrane</keyword>
<protein>
    <submittedName>
        <fullName evidence="10">Methyl-accepting chemotaxis protein</fullName>
    </submittedName>
</protein>
<evidence type="ECO:0000313" key="11">
    <source>
        <dbReference type="Proteomes" id="UP001271769"/>
    </source>
</evidence>
<proteinExistence type="inferred from homology"/>
<gene>
    <name evidence="10" type="ORF">SMD31_05535</name>
</gene>